<protein>
    <submittedName>
        <fullName evidence="2">Uncharacterized protein</fullName>
    </submittedName>
</protein>
<feature type="region of interest" description="Disordered" evidence="1">
    <location>
        <begin position="108"/>
        <end position="238"/>
    </location>
</feature>
<dbReference type="AlphaFoldDB" id="A0AAE0GTV1"/>
<evidence type="ECO:0000313" key="3">
    <source>
        <dbReference type="Proteomes" id="UP001190700"/>
    </source>
</evidence>
<proteinExistence type="predicted"/>
<gene>
    <name evidence="2" type="ORF">CYMTET_8232</name>
</gene>
<evidence type="ECO:0000313" key="2">
    <source>
        <dbReference type="EMBL" id="KAK3284100.1"/>
    </source>
</evidence>
<evidence type="ECO:0000256" key="1">
    <source>
        <dbReference type="SAM" id="MobiDB-lite"/>
    </source>
</evidence>
<dbReference type="EMBL" id="LGRX02002504">
    <property type="protein sequence ID" value="KAK3284100.1"/>
    <property type="molecule type" value="Genomic_DNA"/>
</dbReference>
<feature type="compositionally biased region" description="Basic and acidic residues" evidence="1">
    <location>
        <begin position="133"/>
        <end position="151"/>
    </location>
</feature>
<sequence>MADPVVAIGGKEGEHVLGWQAREQKRLTVHRRRQQAEIEKELERTNRRKKIAQTQVVKPQPSVGSFRDEQEVLQEYKERTEAEIDELRRQQDEYDKYKNSLVDQKLKERDETCKEHRQAHQKALEHAQANVKSEQRKFENWRKEWEDKQKTLTEAQSTALAERDAAFQESVNKAQSHREKTKQAWMKKKAEEAKEKENKKLQNEARQRKRLEELQHQRDNELKKLRNSKEKRQERLRESISQLDQEDFAKRERFLNTLVSKHQQLAQLAKERTNEHSEHVKEVNEWRGYMKESINYCKDKDQAFRSYHDAKFNRSLHIAEEMDKRKSYVKQCAREMHSNQSQVWNKVKGSFSDTRTKVSAGHASDVKLSDVKLPNAPTLKELKVPTLPTIPAVNELSKKAPVPKRVTEKLNNGVKVFQLPAEEWGTEPWVAASLTKPEFA</sequence>
<accession>A0AAE0GTV1</accession>
<organism evidence="2 3">
    <name type="scientific">Cymbomonas tetramitiformis</name>
    <dbReference type="NCBI Taxonomy" id="36881"/>
    <lineage>
        <taxon>Eukaryota</taxon>
        <taxon>Viridiplantae</taxon>
        <taxon>Chlorophyta</taxon>
        <taxon>Pyramimonadophyceae</taxon>
        <taxon>Pyramimonadales</taxon>
        <taxon>Pyramimonadaceae</taxon>
        <taxon>Cymbomonas</taxon>
    </lineage>
</organism>
<reference evidence="2 3" key="1">
    <citation type="journal article" date="2015" name="Genome Biol. Evol.">
        <title>Comparative Genomics of a Bacterivorous Green Alga Reveals Evolutionary Causalities and Consequences of Phago-Mixotrophic Mode of Nutrition.</title>
        <authorList>
            <person name="Burns J.A."/>
            <person name="Paasch A."/>
            <person name="Narechania A."/>
            <person name="Kim E."/>
        </authorList>
    </citation>
    <scope>NUCLEOTIDE SEQUENCE [LARGE SCALE GENOMIC DNA]</scope>
    <source>
        <strain evidence="2 3">PLY_AMNH</strain>
    </source>
</reference>
<keyword evidence="3" id="KW-1185">Reference proteome</keyword>
<feature type="compositionally biased region" description="Basic and acidic residues" evidence="1">
    <location>
        <begin position="176"/>
        <end position="238"/>
    </location>
</feature>
<name>A0AAE0GTV1_9CHLO</name>
<comment type="caution">
    <text evidence="2">The sequence shown here is derived from an EMBL/GenBank/DDBJ whole genome shotgun (WGS) entry which is preliminary data.</text>
</comment>
<dbReference type="Proteomes" id="UP001190700">
    <property type="component" value="Unassembled WGS sequence"/>
</dbReference>
<feature type="compositionally biased region" description="Basic and acidic residues" evidence="1">
    <location>
        <begin position="108"/>
        <end position="125"/>
    </location>
</feature>